<proteinExistence type="predicted"/>
<accession>A0AAD4K504</accession>
<dbReference type="Pfam" id="PF06477">
    <property type="entry name" value="DUF1091"/>
    <property type="match status" value="1"/>
</dbReference>
<sequence>DAVLFKFTNAICKSYDESLLLVNECRLRAVSRNVTTFNYNASIFFRVDEARFKVQVLKKANGYKPWIIKSDIDGCRFLKSSYNPIFKIIFSLFQEFSNINHTCPYLKGHILVDGFYLKLSRLPHTMPTGEYLANISWILNKKFVLSTSLFFVFEEDLI</sequence>
<dbReference type="PANTHER" id="PTHR20898:SF0">
    <property type="entry name" value="DAEDALUS ON 3-RELATED"/>
    <property type="match status" value="1"/>
</dbReference>
<dbReference type="EMBL" id="JAJJHW010002585">
    <property type="protein sequence ID" value="KAH8372476.1"/>
    <property type="molecule type" value="Genomic_DNA"/>
</dbReference>
<dbReference type="PANTHER" id="PTHR20898">
    <property type="entry name" value="DAEDALUS ON 3-RELATED-RELATED"/>
    <property type="match status" value="1"/>
</dbReference>
<organism evidence="1 2">
    <name type="scientific">Drosophila rubida</name>
    <dbReference type="NCBI Taxonomy" id="30044"/>
    <lineage>
        <taxon>Eukaryota</taxon>
        <taxon>Metazoa</taxon>
        <taxon>Ecdysozoa</taxon>
        <taxon>Arthropoda</taxon>
        <taxon>Hexapoda</taxon>
        <taxon>Insecta</taxon>
        <taxon>Pterygota</taxon>
        <taxon>Neoptera</taxon>
        <taxon>Endopterygota</taxon>
        <taxon>Diptera</taxon>
        <taxon>Brachycera</taxon>
        <taxon>Muscomorpha</taxon>
        <taxon>Ephydroidea</taxon>
        <taxon>Drosophilidae</taxon>
        <taxon>Drosophila</taxon>
    </lineage>
</organism>
<evidence type="ECO:0000313" key="1">
    <source>
        <dbReference type="EMBL" id="KAH8372476.1"/>
    </source>
</evidence>
<comment type="caution">
    <text evidence="1">The sequence shown here is derived from an EMBL/GenBank/DDBJ whole genome shotgun (WGS) entry which is preliminary data.</text>
</comment>
<protein>
    <submittedName>
        <fullName evidence="1">Uncharacterized protein</fullName>
    </submittedName>
</protein>
<dbReference type="Proteomes" id="UP001200034">
    <property type="component" value="Unassembled WGS sequence"/>
</dbReference>
<dbReference type="SMART" id="SM00697">
    <property type="entry name" value="DM8"/>
    <property type="match status" value="1"/>
</dbReference>
<feature type="non-terminal residue" evidence="1">
    <location>
        <position position="1"/>
    </location>
</feature>
<reference evidence="1" key="1">
    <citation type="journal article" date="2021" name="Mol. Ecol. Resour.">
        <title>Phylogenomic analyses of the genus Drosophila reveals genomic signals of climate adaptation.</title>
        <authorList>
            <person name="Li F."/>
            <person name="Rane R.V."/>
            <person name="Luria V."/>
            <person name="Xiong Z."/>
            <person name="Chen J."/>
            <person name="Li Z."/>
            <person name="Catullo R.A."/>
            <person name="Griffin P.C."/>
            <person name="Schiffer M."/>
            <person name="Pearce S."/>
            <person name="Lee S.F."/>
            <person name="McElroy K."/>
            <person name="Stocker A."/>
            <person name="Shirriffs J."/>
            <person name="Cockerell F."/>
            <person name="Coppin C."/>
            <person name="Sgro C.M."/>
            <person name="Karger A."/>
            <person name="Cain J.W."/>
            <person name="Weber J.A."/>
            <person name="Santpere G."/>
            <person name="Kirschner M.W."/>
            <person name="Hoffmann A.A."/>
            <person name="Oakeshott J.G."/>
            <person name="Zhang G."/>
        </authorList>
    </citation>
    <scope>NUCLEOTIDE SEQUENCE</scope>
    <source>
        <strain evidence="1">BGI-SZ-2011g</strain>
    </source>
</reference>
<gene>
    <name evidence="1" type="ORF">KR093_011705</name>
</gene>
<keyword evidence="2" id="KW-1185">Reference proteome</keyword>
<dbReference type="InterPro" id="IPR010512">
    <property type="entry name" value="DUF1091"/>
</dbReference>
<dbReference type="AlphaFoldDB" id="A0AAD4K504"/>
<evidence type="ECO:0000313" key="2">
    <source>
        <dbReference type="Proteomes" id="UP001200034"/>
    </source>
</evidence>
<name>A0AAD4K504_9MUSC</name>